<evidence type="ECO:0000313" key="2">
    <source>
        <dbReference type="Proteomes" id="UP000010959"/>
    </source>
</evidence>
<name>L7CGY6_RHOBT</name>
<reference evidence="1 2" key="1">
    <citation type="journal article" date="2013" name="Mar. Genomics">
        <title>Expression of sulfatases in Rhodopirellula baltica and the diversity of sulfatases in the genus Rhodopirellula.</title>
        <authorList>
            <person name="Wegner C.E."/>
            <person name="Richter-Heitmann T."/>
            <person name="Klindworth A."/>
            <person name="Klockow C."/>
            <person name="Richter M."/>
            <person name="Achstetter T."/>
            <person name="Glockner F.O."/>
            <person name="Harder J."/>
        </authorList>
    </citation>
    <scope>NUCLEOTIDE SEQUENCE [LARGE SCALE GENOMIC DNA]</scope>
    <source>
        <strain evidence="1 2">SWK14</strain>
    </source>
</reference>
<dbReference type="Proteomes" id="UP000010959">
    <property type="component" value="Unassembled WGS sequence"/>
</dbReference>
<gene>
    <name evidence="1" type="ORF">RBSWK_03766</name>
</gene>
<dbReference type="EMBL" id="AMWG01000109">
    <property type="protein sequence ID" value="ELP32336.1"/>
    <property type="molecule type" value="Genomic_DNA"/>
</dbReference>
<evidence type="ECO:0000313" key="1">
    <source>
        <dbReference type="EMBL" id="ELP32336.1"/>
    </source>
</evidence>
<dbReference type="PATRIC" id="fig|993516.3.peg.4026"/>
<protein>
    <submittedName>
        <fullName evidence="1">Uncharacterized protein</fullName>
    </submittedName>
</protein>
<proteinExistence type="predicted"/>
<organism evidence="1 2">
    <name type="scientific">Rhodopirellula baltica SWK14</name>
    <dbReference type="NCBI Taxonomy" id="993516"/>
    <lineage>
        <taxon>Bacteria</taxon>
        <taxon>Pseudomonadati</taxon>
        <taxon>Planctomycetota</taxon>
        <taxon>Planctomycetia</taxon>
        <taxon>Pirellulales</taxon>
        <taxon>Pirellulaceae</taxon>
        <taxon>Rhodopirellula</taxon>
    </lineage>
</organism>
<comment type="caution">
    <text evidence="1">The sequence shown here is derived from an EMBL/GenBank/DDBJ whole genome shotgun (WGS) entry which is preliminary data.</text>
</comment>
<accession>L7CGY6</accession>
<sequence length="56" mass="6461">MARHEDVDKLVAINKAAKRWRFSDTVNFLPRSVTSRWVPPEVQSLQSSILQRHDGS</sequence>
<dbReference type="AlphaFoldDB" id="L7CGY6"/>